<keyword evidence="4 10" id="KW-1003">Cell membrane</keyword>
<evidence type="ECO:0000256" key="1">
    <source>
        <dbReference type="ARBA" id="ARBA00002254"/>
    </source>
</evidence>
<dbReference type="Proteomes" id="UP000033423">
    <property type="component" value="Unassembled WGS sequence"/>
</dbReference>
<keyword evidence="5 10" id="KW-0145">Chemotaxis</keyword>
<dbReference type="GO" id="GO:0071978">
    <property type="term" value="P:bacterial-type flagellum-dependent swarming motility"/>
    <property type="evidence" value="ECO:0007669"/>
    <property type="project" value="TreeGrafter"/>
</dbReference>
<evidence type="ECO:0000256" key="3">
    <source>
        <dbReference type="ARBA" id="ARBA00008281"/>
    </source>
</evidence>
<comment type="subcellular location">
    <subcellularLocation>
        <location evidence="2">Cell membrane</location>
        <topology evidence="2">Single-pass membrane protein</topology>
    </subcellularLocation>
</comment>
<dbReference type="AlphaFoldDB" id="A0A0F3GYL2"/>
<proteinExistence type="inferred from homology"/>
<dbReference type="InterPro" id="IPR005503">
    <property type="entry name" value="FliL"/>
</dbReference>
<dbReference type="PANTHER" id="PTHR35091">
    <property type="entry name" value="FLAGELLAR PROTEIN FLIL"/>
    <property type="match status" value="1"/>
</dbReference>
<evidence type="ECO:0000256" key="9">
    <source>
        <dbReference type="ARBA" id="ARBA00023136"/>
    </source>
</evidence>
<evidence type="ECO:0000256" key="2">
    <source>
        <dbReference type="ARBA" id="ARBA00004162"/>
    </source>
</evidence>
<evidence type="ECO:0000256" key="10">
    <source>
        <dbReference type="RuleBase" id="RU364125"/>
    </source>
</evidence>
<dbReference type="PANTHER" id="PTHR35091:SF2">
    <property type="entry name" value="FLAGELLAR PROTEIN FLIL"/>
    <property type="match status" value="1"/>
</dbReference>
<comment type="caution">
    <text evidence="11">The sequence shown here is derived from an EMBL/GenBank/DDBJ whole genome shotgun (WGS) entry which is preliminary data.</text>
</comment>
<protein>
    <recommendedName>
        <fullName evidence="10">Flagellar protein FliL</fullName>
    </recommendedName>
</protein>
<evidence type="ECO:0000256" key="6">
    <source>
        <dbReference type="ARBA" id="ARBA00022692"/>
    </source>
</evidence>
<accession>A0A0F3GYL2</accession>
<keyword evidence="12" id="KW-1185">Reference proteome</keyword>
<keyword evidence="7 10" id="KW-0283">Flagellar rotation</keyword>
<evidence type="ECO:0000256" key="5">
    <source>
        <dbReference type="ARBA" id="ARBA00022500"/>
    </source>
</evidence>
<sequence length="169" mass="18566">MADEQEDSAEIAPEEGKKKSKLSMKLIIIIVSILLVLGGGGFLAYTKFMVKKEGAGQESGGHEAKPKQEEGPPALVPLDPFVVNLTDAGRYMKVTVQVEMASKKDEAYIKDRMPQLRDAVVFLLSGKSLEAVSGSDGKMQLKDEMLFKFNQTIGSDMIKNVYFTDFVVQ</sequence>
<keyword evidence="8 10" id="KW-1133">Transmembrane helix</keyword>
<keyword evidence="11" id="KW-0969">Cilium</keyword>
<keyword evidence="11" id="KW-0282">Flagellum</keyword>
<comment type="function">
    <text evidence="1 10">Controls the rotational direction of flagella during chemotaxis.</text>
</comment>
<evidence type="ECO:0000313" key="11">
    <source>
        <dbReference type="EMBL" id="KJU87064.1"/>
    </source>
</evidence>
<comment type="similarity">
    <text evidence="3 10">Belongs to the FliL family.</text>
</comment>
<dbReference type="GO" id="GO:0009425">
    <property type="term" value="C:bacterial-type flagellum basal body"/>
    <property type="evidence" value="ECO:0007669"/>
    <property type="project" value="InterPro"/>
</dbReference>
<evidence type="ECO:0000256" key="7">
    <source>
        <dbReference type="ARBA" id="ARBA00022779"/>
    </source>
</evidence>
<name>A0A0F3GYL2_9BACT</name>
<keyword evidence="9 10" id="KW-0472">Membrane</keyword>
<dbReference type="EMBL" id="LACI01000337">
    <property type="protein sequence ID" value="KJU87064.1"/>
    <property type="molecule type" value="Genomic_DNA"/>
</dbReference>
<keyword evidence="11" id="KW-0966">Cell projection</keyword>
<gene>
    <name evidence="11" type="ORF">MBAV_000750</name>
</gene>
<dbReference type="GO" id="GO:0006935">
    <property type="term" value="P:chemotaxis"/>
    <property type="evidence" value="ECO:0007669"/>
    <property type="project" value="UniProtKB-KW"/>
</dbReference>
<dbReference type="GO" id="GO:0005886">
    <property type="term" value="C:plasma membrane"/>
    <property type="evidence" value="ECO:0007669"/>
    <property type="project" value="UniProtKB-SubCell"/>
</dbReference>
<evidence type="ECO:0000313" key="12">
    <source>
        <dbReference type="Proteomes" id="UP000033423"/>
    </source>
</evidence>
<reference evidence="11 12" key="1">
    <citation type="submission" date="2015-02" db="EMBL/GenBank/DDBJ databases">
        <title>Single-cell genomics of uncultivated deep-branching MTB reveals a conserved set of magnetosome genes.</title>
        <authorList>
            <person name="Kolinko S."/>
            <person name="Richter M."/>
            <person name="Glockner F.O."/>
            <person name="Brachmann A."/>
            <person name="Schuler D."/>
        </authorList>
    </citation>
    <scope>NUCLEOTIDE SEQUENCE [LARGE SCALE GENOMIC DNA]</scope>
    <source>
        <strain evidence="11">TM-1</strain>
    </source>
</reference>
<evidence type="ECO:0000256" key="4">
    <source>
        <dbReference type="ARBA" id="ARBA00022475"/>
    </source>
</evidence>
<evidence type="ECO:0000256" key="8">
    <source>
        <dbReference type="ARBA" id="ARBA00022989"/>
    </source>
</evidence>
<feature type="transmembrane region" description="Helical" evidence="10">
    <location>
        <begin position="26"/>
        <end position="45"/>
    </location>
</feature>
<keyword evidence="6 10" id="KW-0812">Transmembrane</keyword>
<organism evidence="11 12">
    <name type="scientific">Candidatus Magnetobacterium bavaricum</name>
    <dbReference type="NCBI Taxonomy" id="29290"/>
    <lineage>
        <taxon>Bacteria</taxon>
        <taxon>Pseudomonadati</taxon>
        <taxon>Nitrospirota</taxon>
        <taxon>Thermodesulfovibrionia</taxon>
        <taxon>Thermodesulfovibrionales</taxon>
        <taxon>Candidatus Magnetobacteriaceae</taxon>
        <taxon>Candidatus Magnetobacterium</taxon>
    </lineage>
</organism>
<dbReference type="Pfam" id="PF03748">
    <property type="entry name" value="FliL"/>
    <property type="match status" value="1"/>
</dbReference>